<dbReference type="VEuPathDB" id="VectorBase:LLONM1_006557"/>
<evidence type="ECO:0000256" key="11">
    <source>
        <dbReference type="ARBA" id="ARBA00023049"/>
    </source>
</evidence>
<evidence type="ECO:0000256" key="1">
    <source>
        <dbReference type="ARBA" id="ARBA00001947"/>
    </source>
</evidence>
<evidence type="ECO:0000256" key="14">
    <source>
        <dbReference type="PROSITE-ProRule" id="PRU01379"/>
    </source>
</evidence>
<evidence type="ECO:0000256" key="15">
    <source>
        <dbReference type="SAM" id="SignalP"/>
    </source>
</evidence>
<protein>
    <recommendedName>
        <fullName evidence="16">Peptidase M14 domain-containing protein</fullName>
    </recommendedName>
</protein>
<dbReference type="PRINTS" id="PR00765">
    <property type="entry name" value="CRBOXYPTASEA"/>
</dbReference>
<comment type="cofactor">
    <cofactor evidence="1">
        <name>Zn(2+)</name>
        <dbReference type="ChEBI" id="CHEBI:29105"/>
    </cofactor>
</comment>
<comment type="similarity">
    <text evidence="3 14">Belongs to the peptidase M14 family.</text>
</comment>
<dbReference type="VEuPathDB" id="VectorBase:LLOJ001034"/>
<sequence length="421" mass="47809">MRNFIVLAALFALSAATQVSYDGYQVVTIKVDDATKLDLLFQWQDHGIDFWDNMNALGRPVRVMIPPSLLDEFPAFLRENEISYELTIPNVETVFQEERRVQMQRRARALMNRGTSRSTTDFSYYWQTEEIHSYLRALAADYPNLVTLDQAGTSYEGREILVIRISNSGFDGSKPKIFIDATIHAREWIAPMAAMYLIHELVVHSNENADLLDCDWIIIPLANPDGYQFSHDSNRMWRKTRSVNPGSTCMGVDGNRNYRFNWGYAGISTNPCSDIYLGPEPHSEVEVQAVSNELTKEAAGVKLYLSFHSFGDWLLFPWGYDRIYHDNRDQLYDLGHLVADEIYYTHGRRYTVGNSAILLYPAAGASDDYAAAEHNIDLSYTVELTGGGSTGFDLPPDQIIPVSGEMFTGMRAYARYIAQNY</sequence>
<dbReference type="GO" id="GO:0008270">
    <property type="term" value="F:zinc ion binding"/>
    <property type="evidence" value="ECO:0007669"/>
    <property type="project" value="InterPro"/>
</dbReference>
<evidence type="ECO:0000256" key="10">
    <source>
        <dbReference type="ARBA" id="ARBA00022833"/>
    </source>
</evidence>
<dbReference type="InterPro" id="IPR003146">
    <property type="entry name" value="M14A_act_pep"/>
</dbReference>
<evidence type="ECO:0000256" key="7">
    <source>
        <dbReference type="ARBA" id="ARBA00022723"/>
    </source>
</evidence>
<dbReference type="Proteomes" id="UP000092461">
    <property type="component" value="Unassembled WGS sequence"/>
</dbReference>
<accession>A0A1B0GH59</accession>
<evidence type="ECO:0000256" key="3">
    <source>
        <dbReference type="ARBA" id="ARBA00005988"/>
    </source>
</evidence>
<dbReference type="Pfam" id="PF00246">
    <property type="entry name" value="Peptidase_M14"/>
    <property type="match status" value="1"/>
</dbReference>
<dbReference type="PROSITE" id="PS52035">
    <property type="entry name" value="PEPTIDASE_M14"/>
    <property type="match status" value="1"/>
</dbReference>
<keyword evidence="5" id="KW-0121">Carboxypeptidase</keyword>
<evidence type="ECO:0000256" key="5">
    <source>
        <dbReference type="ARBA" id="ARBA00022645"/>
    </source>
</evidence>
<feature type="active site" description="Proton donor/acceptor" evidence="14">
    <location>
        <position position="383"/>
    </location>
</feature>
<keyword evidence="11" id="KW-0482">Metalloprotease</keyword>
<keyword evidence="7" id="KW-0479">Metal-binding</keyword>
<dbReference type="Gene3D" id="3.40.630.10">
    <property type="entry name" value="Zn peptidases"/>
    <property type="match status" value="1"/>
</dbReference>
<dbReference type="PANTHER" id="PTHR11705:SF140">
    <property type="entry name" value="FI02848P-RELATED"/>
    <property type="match status" value="1"/>
</dbReference>
<evidence type="ECO:0000256" key="4">
    <source>
        <dbReference type="ARBA" id="ARBA00022525"/>
    </source>
</evidence>
<dbReference type="GO" id="GO:0006508">
    <property type="term" value="P:proteolysis"/>
    <property type="evidence" value="ECO:0007669"/>
    <property type="project" value="UniProtKB-KW"/>
</dbReference>
<dbReference type="PANTHER" id="PTHR11705">
    <property type="entry name" value="PROTEASE FAMILY M14 CARBOXYPEPTIDASE A,B"/>
    <property type="match status" value="1"/>
</dbReference>
<feature type="signal peptide" evidence="15">
    <location>
        <begin position="1"/>
        <end position="16"/>
    </location>
</feature>
<keyword evidence="12" id="KW-1015">Disulfide bond</keyword>
<keyword evidence="10" id="KW-0862">Zinc</keyword>
<dbReference type="GO" id="GO:0004181">
    <property type="term" value="F:metallocarboxypeptidase activity"/>
    <property type="evidence" value="ECO:0007669"/>
    <property type="project" value="InterPro"/>
</dbReference>
<keyword evidence="6" id="KW-0645">Protease</keyword>
<feature type="chain" id="PRO_5008408283" description="Peptidase M14 domain-containing protein" evidence="15">
    <location>
        <begin position="17"/>
        <end position="421"/>
    </location>
</feature>
<dbReference type="InterPro" id="IPR036990">
    <property type="entry name" value="M14A-like_propep"/>
</dbReference>
<feature type="domain" description="Peptidase M14" evidence="16">
    <location>
        <begin position="123"/>
        <end position="417"/>
    </location>
</feature>
<evidence type="ECO:0000259" key="16">
    <source>
        <dbReference type="PROSITE" id="PS52035"/>
    </source>
</evidence>
<evidence type="ECO:0000313" key="17">
    <source>
        <dbReference type="EnsemblMetazoa" id="LLOJ001034-PA"/>
    </source>
</evidence>
<dbReference type="EMBL" id="AJWK01003990">
    <property type="status" value="NOT_ANNOTATED_CDS"/>
    <property type="molecule type" value="Genomic_DNA"/>
</dbReference>
<evidence type="ECO:0000313" key="18">
    <source>
        <dbReference type="Proteomes" id="UP000092461"/>
    </source>
</evidence>
<evidence type="ECO:0000256" key="2">
    <source>
        <dbReference type="ARBA" id="ARBA00004613"/>
    </source>
</evidence>
<dbReference type="SMART" id="SM00631">
    <property type="entry name" value="Zn_pept"/>
    <property type="match status" value="1"/>
</dbReference>
<keyword evidence="18" id="KW-1185">Reference proteome</keyword>
<dbReference type="KEGG" id="lll:129792426"/>
<comment type="function">
    <text evidence="13">Involved in the digestion of the blood meal.</text>
</comment>
<evidence type="ECO:0000256" key="8">
    <source>
        <dbReference type="ARBA" id="ARBA00022729"/>
    </source>
</evidence>
<dbReference type="EnsemblMetazoa" id="LLOJ001034-RA">
    <property type="protein sequence ID" value="LLOJ001034-PA"/>
    <property type="gene ID" value="LLOJ001034"/>
</dbReference>
<dbReference type="RefSeq" id="XP_055687463.1">
    <property type="nucleotide sequence ID" value="XM_055831488.1"/>
</dbReference>
<keyword evidence="4" id="KW-0964">Secreted</keyword>
<name>A0A1B0GH59_LUTLO</name>
<evidence type="ECO:0000256" key="6">
    <source>
        <dbReference type="ARBA" id="ARBA00022670"/>
    </source>
</evidence>
<dbReference type="SUPFAM" id="SSF53187">
    <property type="entry name" value="Zn-dependent exopeptidases"/>
    <property type="match status" value="1"/>
</dbReference>
<organism evidence="17 18">
    <name type="scientific">Lutzomyia longipalpis</name>
    <name type="common">Sand fly</name>
    <dbReference type="NCBI Taxonomy" id="7200"/>
    <lineage>
        <taxon>Eukaryota</taxon>
        <taxon>Metazoa</taxon>
        <taxon>Ecdysozoa</taxon>
        <taxon>Arthropoda</taxon>
        <taxon>Hexapoda</taxon>
        <taxon>Insecta</taxon>
        <taxon>Pterygota</taxon>
        <taxon>Neoptera</taxon>
        <taxon>Endopterygota</taxon>
        <taxon>Diptera</taxon>
        <taxon>Nematocera</taxon>
        <taxon>Psychodoidea</taxon>
        <taxon>Psychodidae</taxon>
        <taxon>Lutzomyia</taxon>
        <taxon>Lutzomyia</taxon>
    </lineage>
</organism>
<comment type="subcellular location">
    <subcellularLocation>
        <location evidence="2">Secreted</location>
    </subcellularLocation>
</comment>
<dbReference type="OrthoDB" id="3626597at2759"/>
<dbReference type="Pfam" id="PF02244">
    <property type="entry name" value="Propep_M14"/>
    <property type="match status" value="1"/>
</dbReference>
<dbReference type="AlphaFoldDB" id="A0A1B0GH59"/>
<dbReference type="InterPro" id="IPR057246">
    <property type="entry name" value="CARBOXYPEPT_ZN_1"/>
</dbReference>
<dbReference type="FunFam" id="3.40.630.10:FF:000040">
    <property type="entry name" value="zinc carboxypeptidase"/>
    <property type="match status" value="1"/>
</dbReference>
<evidence type="ECO:0000256" key="9">
    <source>
        <dbReference type="ARBA" id="ARBA00022801"/>
    </source>
</evidence>
<dbReference type="InterPro" id="IPR000834">
    <property type="entry name" value="Peptidase_M14"/>
</dbReference>
<dbReference type="Gene3D" id="3.30.70.340">
    <property type="entry name" value="Metallocarboxypeptidase-like"/>
    <property type="match status" value="1"/>
</dbReference>
<proteinExistence type="inferred from homology"/>
<reference evidence="17" key="1">
    <citation type="submission" date="2020-05" db="UniProtKB">
        <authorList>
            <consortium name="EnsemblMetazoa"/>
        </authorList>
    </citation>
    <scope>IDENTIFICATION</scope>
    <source>
        <strain evidence="17">Jacobina</strain>
    </source>
</reference>
<keyword evidence="9" id="KW-0378">Hydrolase</keyword>
<dbReference type="GO" id="GO:0005615">
    <property type="term" value="C:extracellular space"/>
    <property type="evidence" value="ECO:0007669"/>
    <property type="project" value="TreeGrafter"/>
</dbReference>
<dbReference type="PROSITE" id="PS00132">
    <property type="entry name" value="CARBOXYPEPT_ZN_1"/>
    <property type="match status" value="1"/>
</dbReference>
<dbReference type="CDD" id="cd03860">
    <property type="entry name" value="M14_CP_A-B_like"/>
    <property type="match status" value="1"/>
</dbReference>
<evidence type="ECO:0000256" key="12">
    <source>
        <dbReference type="ARBA" id="ARBA00023157"/>
    </source>
</evidence>
<dbReference type="SUPFAM" id="SSF54897">
    <property type="entry name" value="Protease propeptides/inhibitors"/>
    <property type="match status" value="1"/>
</dbReference>
<dbReference type="GeneID" id="129792426"/>
<evidence type="ECO:0000256" key="13">
    <source>
        <dbReference type="ARBA" id="ARBA00057299"/>
    </source>
</evidence>
<keyword evidence="8 15" id="KW-0732">Signal</keyword>